<dbReference type="InterPro" id="IPR013838">
    <property type="entry name" value="Beta-tubulin_BS"/>
</dbReference>
<evidence type="ECO:0000256" key="5">
    <source>
        <dbReference type="SAM" id="Coils"/>
    </source>
</evidence>
<evidence type="ECO:0000256" key="2">
    <source>
        <dbReference type="ARBA" id="ARBA00004173"/>
    </source>
</evidence>
<evidence type="ECO:0000256" key="4">
    <source>
        <dbReference type="ARBA" id="ARBA00023128"/>
    </source>
</evidence>
<keyword evidence="9" id="KW-1185">Reference proteome</keyword>
<dbReference type="SUPFAM" id="SSF52490">
    <property type="entry name" value="Tubulin nucleotide-binding domain-like"/>
    <property type="match status" value="1"/>
</dbReference>
<dbReference type="Pfam" id="PF14881">
    <property type="entry name" value="Tubulin_3"/>
    <property type="match status" value="1"/>
</dbReference>
<dbReference type="PROSITE" id="PS00228">
    <property type="entry name" value="TUBULIN_B_AUTOREG"/>
    <property type="match status" value="1"/>
</dbReference>
<feature type="domain" description="Misato Segment II tubulin-like" evidence="6">
    <location>
        <begin position="2"/>
        <end position="119"/>
    </location>
</feature>
<evidence type="ECO:0000259" key="6">
    <source>
        <dbReference type="Pfam" id="PF10644"/>
    </source>
</evidence>
<evidence type="ECO:0008006" key="10">
    <source>
        <dbReference type="Google" id="ProtNLM"/>
    </source>
</evidence>
<dbReference type="EMBL" id="LN721303">
    <property type="protein sequence ID" value="CEP09224.1"/>
    <property type="molecule type" value="Genomic_DNA"/>
</dbReference>
<evidence type="ECO:0000313" key="8">
    <source>
        <dbReference type="EMBL" id="CEP09224.1"/>
    </source>
</evidence>
<evidence type="ECO:0000313" key="9">
    <source>
        <dbReference type="Proteomes" id="UP000054107"/>
    </source>
</evidence>
<comment type="similarity">
    <text evidence="3">Belongs to the misato family.</text>
</comment>
<feature type="domain" description="DML1/Misato tubulin" evidence="7">
    <location>
        <begin position="136"/>
        <end position="322"/>
    </location>
</feature>
<dbReference type="PANTHER" id="PTHR13391">
    <property type="entry name" value="MITOCHONDRIAL DISTRIBUTION REGULATOR MISATO"/>
    <property type="match status" value="1"/>
</dbReference>
<proteinExistence type="inferred from homology"/>
<comment type="subcellular location">
    <subcellularLocation>
        <location evidence="2">Mitochondrion</location>
    </subcellularLocation>
</comment>
<dbReference type="InterPro" id="IPR049942">
    <property type="entry name" value="DML1/Misato"/>
</dbReference>
<dbReference type="AlphaFoldDB" id="A0A0B7N279"/>
<keyword evidence="5" id="KW-0175">Coiled coil</keyword>
<dbReference type="Proteomes" id="UP000054107">
    <property type="component" value="Unassembled WGS sequence"/>
</dbReference>
<evidence type="ECO:0000259" key="7">
    <source>
        <dbReference type="Pfam" id="PF14881"/>
    </source>
</evidence>
<dbReference type="PANTHER" id="PTHR13391:SF0">
    <property type="entry name" value="PROTEIN MISATO HOMOLOG 1"/>
    <property type="match status" value="1"/>
</dbReference>
<feature type="coiled-coil region" evidence="5">
    <location>
        <begin position="110"/>
        <end position="137"/>
    </location>
</feature>
<keyword evidence="4" id="KW-0496">Mitochondrion</keyword>
<gene>
    <name evidence="8" type="primary">PARPA_02701.1 scaffold 5218</name>
</gene>
<dbReference type="STRING" id="35722.A0A0B7N279"/>
<organism evidence="8 9">
    <name type="scientific">Parasitella parasitica</name>
    <dbReference type="NCBI Taxonomy" id="35722"/>
    <lineage>
        <taxon>Eukaryota</taxon>
        <taxon>Fungi</taxon>
        <taxon>Fungi incertae sedis</taxon>
        <taxon>Mucoromycota</taxon>
        <taxon>Mucoromycotina</taxon>
        <taxon>Mucoromycetes</taxon>
        <taxon>Mucorales</taxon>
        <taxon>Mucorineae</taxon>
        <taxon>Mucoraceae</taxon>
        <taxon>Parasitella</taxon>
    </lineage>
</organism>
<dbReference type="InterPro" id="IPR036525">
    <property type="entry name" value="Tubulin/FtsZ_GTPase_sf"/>
</dbReference>
<dbReference type="Pfam" id="PF10644">
    <property type="entry name" value="Misat_Tub_SegII"/>
    <property type="match status" value="1"/>
</dbReference>
<accession>A0A0B7N279</accession>
<dbReference type="InterPro" id="IPR019605">
    <property type="entry name" value="Misato_II_tubulin-like"/>
</dbReference>
<dbReference type="GO" id="GO:0005739">
    <property type="term" value="C:mitochondrion"/>
    <property type="evidence" value="ECO:0007669"/>
    <property type="project" value="UniProtKB-SubCell"/>
</dbReference>
<sequence>MREIVTLQLGSLANHVGTHFWNSQEEYFSYGDSTPAKTQEINHDVLYRQGETSSGDLTYTPRTLIYDLKGGFGSMQKYNRLFSGGDSVDTDTQQVPWEQGINCINRHITKNRYQQDLDRMESEHVNMEAAINQLDQTVNNWSDYNRIYYHPRSINPIVTHQMDNDITPFDNFTIGRQSYRDNEKETDIFENNFRFFVEECDNLQGFQILTDVDDAFGGFSEGLLHNIRDEFAKTPIMTYGLSDSHAQYRTDRHKQKIMLNRALSITRLADLSSIYVPIYTPTQSAIKKCGLSPYMQFNELSRYHTSAIIASAIESNSLPYRLKHNAMTMVDAVGKLNWVRSTSLASLYVTLPLPISKNGYGDTLENSQNMNPTLLLLDRFSEHDKKDVYGEILVSRGLPVNMRQQTEYLERLYSNFKDSNDPLQARFSLDCAFPLAETYPRIFTSCVNQDGFITPTASAELPRSVPVFTQLESGSVLKATVDQHISNLNKIVFKDFFEQLQNGQ</sequence>
<dbReference type="InterPro" id="IPR029209">
    <property type="entry name" value="DML1/Misato_tubulin"/>
</dbReference>
<dbReference type="OrthoDB" id="271881at2759"/>
<evidence type="ECO:0000256" key="1">
    <source>
        <dbReference type="ARBA" id="ARBA00003757"/>
    </source>
</evidence>
<protein>
    <recommendedName>
        <fullName evidence="10">DML1/Misato tubulin domain-containing protein</fullName>
    </recommendedName>
</protein>
<dbReference type="GO" id="GO:0007005">
    <property type="term" value="P:mitochondrion organization"/>
    <property type="evidence" value="ECO:0007669"/>
    <property type="project" value="InterPro"/>
</dbReference>
<comment type="function">
    <text evidence="1">Involved in the partitioning of the mitochondrial organelle and mitochondrial DNA (mtDNA) inheritance.</text>
</comment>
<name>A0A0B7N279_9FUNG</name>
<evidence type="ECO:0000256" key="3">
    <source>
        <dbReference type="ARBA" id="ARBA00008507"/>
    </source>
</evidence>
<reference evidence="8 9" key="1">
    <citation type="submission" date="2014-09" db="EMBL/GenBank/DDBJ databases">
        <authorList>
            <person name="Ellenberger Sabrina"/>
        </authorList>
    </citation>
    <scope>NUCLEOTIDE SEQUENCE [LARGE SCALE GENOMIC DNA]</scope>
    <source>
        <strain evidence="8 9">CBS 412.66</strain>
    </source>
</reference>
<dbReference type="CDD" id="cd06060">
    <property type="entry name" value="misato"/>
    <property type="match status" value="1"/>
</dbReference>
<dbReference type="Gene3D" id="3.40.50.1440">
    <property type="entry name" value="Tubulin/FtsZ, GTPase domain"/>
    <property type="match status" value="1"/>
</dbReference>